<dbReference type="OrthoDB" id="8062037at2759"/>
<dbReference type="PROSITE" id="PS50089">
    <property type="entry name" value="ZF_RING_2"/>
    <property type="match status" value="1"/>
</dbReference>
<evidence type="ECO:0000259" key="6">
    <source>
        <dbReference type="PROSITE" id="PS50195"/>
    </source>
</evidence>
<name>T0RZ57_SAPDV</name>
<evidence type="ECO:0000256" key="1">
    <source>
        <dbReference type="ARBA" id="ARBA00022723"/>
    </source>
</evidence>
<dbReference type="SMART" id="SM00184">
    <property type="entry name" value="RING"/>
    <property type="match status" value="1"/>
</dbReference>
<keyword evidence="1" id="KW-0479">Metal-binding</keyword>
<evidence type="ECO:0000256" key="4">
    <source>
        <dbReference type="PROSITE-ProRule" id="PRU00175"/>
    </source>
</evidence>
<dbReference type="SMART" id="SM00744">
    <property type="entry name" value="RINGv"/>
    <property type="match status" value="1"/>
</dbReference>
<dbReference type="InParanoid" id="T0RZ57"/>
<dbReference type="PANTHER" id="PTHR22765">
    <property type="entry name" value="RING FINGER AND PROTEASE ASSOCIATED DOMAIN-CONTAINING"/>
    <property type="match status" value="1"/>
</dbReference>
<reference evidence="7 8" key="1">
    <citation type="submission" date="2012-04" db="EMBL/GenBank/DDBJ databases">
        <title>The Genome Sequence of Saprolegnia declina VS20.</title>
        <authorList>
            <consortium name="The Broad Institute Genome Sequencing Platform"/>
            <person name="Russ C."/>
            <person name="Nusbaum C."/>
            <person name="Tyler B."/>
            <person name="van West P."/>
            <person name="Dieguez-Uribeondo J."/>
            <person name="de Bruijn I."/>
            <person name="Tripathy S."/>
            <person name="Jiang R."/>
            <person name="Young S.K."/>
            <person name="Zeng Q."/>
            <person name="Gargeya S."/>
            <person name="Fitzgerald M."/>
            <person name="Haas B."/>
            <person name="Abouelleil A."/>
            <person name="Alvarado L."/>
            <person name="Arachchi H.M."/>
            <person name="Berlin A."/>
            <person name="Chapman S.B."/>
            <person name="Goldberg J."/>
            <person name="Griggs A."/>
            <person name="Gujja S."/>
            <person name="Hansen M."/>
            <person name="Howarth C."/>
            <person name="Imamovic A."/>
            <person name="Larimer J."/>
            <person name="McCowen C."/>
            <person name="Montmayeur A."/>
            <person name="Murphy C."/>
            <person name="Neiman D."/>
            <person name="Pearson M."/>
            <person name="Priest M."/>
            <person name="Roberts A."/>
            <person name="Saif S."/>
            <person name="Shea T."/>
            <person name="Sisk P."/>
            <person name="Sykes S."/>
            <person name="Wortman J."/>
            <person name="Nusbaum C."/>
            <person name="Birren B."/>
        </authorList>
    </citation>
    <scope>NUCLEOTIDE SEQUENCE [LARGE SCALE GENOMIC DNA]</scope>
    <source>
        <strain evidence="7 8">VS20</strain>
    </source>
</reference>
<evidence type="ECO:0000313" key="8">
    <source>
        <dbReference type="Proteomes" id="UP000030762"/>
    </source>
</evidence>
<dbReference type="GO" id="GO:0006511">
    <property type="term" value="P:ubiquitin-dependent protein catabolic process"/>
    <property type="evidence" value="ECO:0007669"/>
    <property type="project" value="TreeGrafter"/>
</dbReference>
<feature type="domain" description="RING-type" evidence="5">
    <location>
        <begin position="200"/>
        <end position="241"/>
    </location>
</feature>
<dbReference type="InterPro" id="IPR036871">
    <property type="entry name" value="PX_dom_sf"/>
</dbReference>
<gene>
    <name evidence="7" type="ORF">SDRG_06906</name>
</gene>
<dbReference type="Pfam" id="PF13639">
    <property type="entry name" value="zf-RING_2"/>
    <property type="match status" value="1"/>
</dbReference>
<dbReference type="InterPro" id="IPR001841">
    <property type="entry name" value="Znf_RING"/>
</dbReference>
<proteinExistence type="predicted"/>
<evidence type="ECO:0000256" key="2">
    <source>
        <dbReference type="ARBA" id="ARBA00022771"/>
    </source>
</evidence>
<dbReference type="Proteomes" id="UP000030762">
    <property type="component" value="Unassembled WGS sequence"/>
</dbReference>
<keyword evidence="2 4" id="KW-0863">Zinc-finger</keyword>
<dbReference type="EMBL" id="JH767150">
    <property type="protein sequence ID" value="EQC35622.1"/>
    <property type="molecule type" value="Genomic_DNA"/>
</dbReference>
<protein>
    <recommendedName>
        <fullName evidence="9">RING-type domain-containing protein</fullName>
    </recommendedName>
</protein>
<dbReference type="InterPro" id="IPR011016">
    <property type="entry name" value="Znf_RING-CH"/>
</dbReference>
<dbReference type="SUPFAM" id="SSF57850">
    <property type="entry name" value="RING/U-box"/>
    <property type="match status" value="1"/>
</dbReference>
<dbReference type="PROSITE" id="PS50195">
    <property type="entry name" value="PX"/>
    <property type="match status" value="1"/>
</dbReference>
<dbReference type="InterPro" id="IPR013083">
    <property type="entry name" value="Znf_RING/FYVE/PHD"/>
</dbReference>
<dbReference type="Gene3D" id="3.30.40.10">
    <property type="entry name" value="Zinc/RING finger domain, C3HC4 (zinc finger)"/>
    <property type="match status" value="1"/>
</dbReference>
<dbReference type="InterPro" id="IPR051826">
    <property type="entry name" value="E3_ubiquitin-ligase_domain"/>
</dbReference>
<evidence type="ECO:0000313" key="7">
    <source>
        <dbReference type="EMBL" id="EQC35622.1"/>
    </source>
</evidence>
<dbReference type="VEuPathDB" id="FungiDB:SDRG_06906"/>
<keyword evidence="8" id="KW-1185">Reference proteome</keyword>
<dbReference type="STRING" id="1156394.T0RZ57"/>
<dbReference type="CDD" id="cd06093">
    <property type="entry name" value="PX_domain"/>
    <property type="match status" value="1"/>
</dbReference>
<accession>T0RZ57</accession>
<dbReference type="GO" id="GO:0035091">
    <property type="term" value="F:phosphatidylinositol binding"/>
    <property type="evidence" value="ECO:0007669"/>
    <property type="project" value="InterPro"/>
</dbReference>
<sequence>MTASAHLLPQTTLDRTRFDAAARALKVFPSAMNVVSPASGPFVIYTFIVSCPTTKTWWVVTKRYSEFLAFRRTLAALAKRACDDVRNVLGAVHAPMFPKKHPLTPIHNAGKILERLTLFKQYTAMLVSLREACVLRALQLPPSAAKDSLLELYELVQDFLSIPEALRRDELRRTIALVSPESSSVTEEDTTECTSCEEACAICLCGYEHSETKLQMPCKHVFHEECVVRWLEKSATCPLCRQDATQGYLL</sequence>
<dbReference type="RefSeq" id="XP_008610939.1">
    <property type="nucleotide sequence ID" value="XM_008612717.1"/>
</dbReference>
<keyword evidence="3" id="KW-0862">Zinc</keyword>
<feature type="domain" description="PX" evidence="6">
    <location>
        <begin position="23"/>
        <end position="166"/>
    </location>
</feature>
<dbReference type="eggNOG" id="KOG0800">
    <property type="taxonomic scope" value="Eukaryota"/>
</dbReference>
<dbReference type="CDD" id="cd16454">
    <property type="entry name" value="RING-H2_PA-TM-RING"/>
    <property type="match status" value="1"/>
</dbReference>
<evidence type="ECO:0000256" key="3">
    <source>
        <dbReference type="ARBA" id="ARBA00022833"/>
    </source>
</evidence>
<evidence type="ECO:0008006" key="9">
    <source>
        <dbReference type="Google" id="ProtNLM"/>
    </source>
</evidence>
<dbReference type="InterPro" id="IPR001683">
    <property type="entry name" value="PX_dom"/>
</dbReference>
<dbReference type="GO" id="GO:0008270">
    <property type="term" value="F:zinc ion binding"/>
    <property type="evidence" value="ECO:0007669"/>
    <property type="project" value="UniProtKB-KW"/>
</dbReference>
<dbReference type="GeneID" id="19947633"/>
<dbReference type="SUPFAM" id="SSF64268">
    <property type="entry name" value="PX domain"/>
    <property type="match status" value="1"/>
</dbReference>
<dbReference type="Gene3D" id="3.30.1520.10">
    <property type="entry name" value="Phox-like domain"/>
    <property type="match status" value="1"/>
</dbReference>
<dbReference type="AlphaFoldDB" id="T0RZ57"/>
<evidence type="ECO:0000259" key="5">
    <source>
        <dbReference type="PROSITE" id="PS50089"/>
    </source>
</evidence>
<dbReference type="OMA" id="CKEFALA"/>
<organism evidence="7 8">
    <name type="scientific">Saprolegnia diclina (strain VS20)</name>
    <dbReference type="NCBI Taxonomy" id="1156394"/>
    <lineage>
        <taxon>Eukaryota</taxon>
        <taxon>Sar</taxon>
        <taxon>Stramenopiles</taxon>
        <taxon>Oomycota</taxon>
        <taxon>Saprolegniomycetes</taxon>
        <taxon>Saprolegniales</taxon>
        <taxon>Saprolegniaceae</taxon>
        <taxon>Saprolegnia</taxon>
    </lineage>
</organism>
<dbReference type="GO" id="GO:0061630">
    <property type="term" value="F:ubiquitin protein ligase activity"/>
    <property type="evidence" value="ECO:0007669"/>
    <property type="project" value="TreeGrafter"/>
</dbReference>